<gene>
    <name evidence="5" type="ORF">LY90DRAFT_453910</name>
</gene>
<dbReference type="PROSITE" id="PS50076">
    <property type="entry name" value="DNAJ_2"/>
    <property type="match status" value="1"/>
</dbReference>
<dbReference type="InterPro" id="IPR024586">
    <property type="entry name" value="DnaJ-like_C11_C"/>
</dbReference>
<name>A0A1Y2DU17_9FUNG</name>
<accession>A0A1Y2DU17</accession>
<dbReference type="GO" id="GO:0042407">
    <property type="term" value="P:cristae formation"/>
    <property type="evidence" value="ECO:0007669"/>
    <property type="project" value="TreeGrafter"/>
</dbReference>
<evidence type="ECO:0000313" key="5">
    <source>
        <dbReference type="EMBL" id="ORY62760.1"/>
    </source>
</evidence>
<protein>
    <submittedName>
        <fullName evidence="5">DnaJ-domain-containing protein</fullName>
    </submittedName>
</protein>
<comment type="caution">
    <text evidence="5">The sequence shown here is derived from an EMBL/GenBank/DDBJ whole genome shotgun (WGS) entry which is preliminary data.</text>
</comment>
<dbReference type="STRING" id="1754190.A0A1Y2DU17"/>
<dbReference type="CDD" id="cd06257">
    <property type="entry name" value="DnaJ"/>
    <property type="match status" value="1"/>
</dbReference>
<dbReference type="SUPFAM" id="SSF46565">
    <property type="entry name" value="Chaperone J-domain"/>
    <property type="match status" value="1"/>
</dbReference>
<dbReference type="GO" id="GO:0005739">
    <property type="term" value="C:mitochondrion"/>
    <property type="evidence" value="ECO:0007669"/>
    <property type="project" value="GOC"/>
</dbReference>
<dbReference type="PRINTS" id="PR00625">
    <property type="entry name" value="JDOMAIN"/>
</dbReference>
<feature type="domain" description="J" evidence="4">
    <location>
        <begin position="37"/>
        <end position="105"/>
    </location>
</feature>
<evidence type="ECO:0000256" key="2">
    <source>
        <dbReference type="ARBA" id="ARBA00023136"/>
    </source>
</evidence>
<dbReference type="Gene3D" id="1.10.287.110">
    <property type="entry name" value="DnaJ domain"/>
    <property type="match status" value="1"/>
</dbReference>
<dbReference type="InterPro" id="IPR036869">
    <property type="entry name" value="J_dom_sf"/>
</dbReference>
<dbReference type="GO" id="GO:0016020">
    <property type="term" value="C:membrane"/>
    <property type="evidence" value="ECO:0007669"/>
    <property type="project" value="UniProtKB-SubCell"/>
</dbReference>
<dbReference type="Pfam" id="PF11875">
    <property type="entry name" value="DnaJ-like_C11_C"/>
    <property type="match status" value="1"/>
</dbReference>
<keyword evidence="2" id="KW-0472">Membrane</keyword>
<evidence type="ECO:0000256" key="3">
    <source>
        <dbReference type="ARBA" id="ARBA00023186"/>
    </source>
</evidence>
<dbReference type="PANTHER" id="PTHR44157">
    <property type="entry name" value="DNAJ HOMOLOG SUBFAMILY C MEMBER 11"/>
    <property type="match status" value="1"/>
</dbReference>
<comment type="subcellular location">
    <subcellularLocation>
        <location evidence="1">Membrane</location>
    </subcellularLocation>
</comment>
<dbReference type="InterPro" id="IPR052243">
    <property type="entry name" value="Mito_inner_membrane_organizer"/>
</dbReference>
<dbReference type="Pfam" id="PF22774">
    <property type="entry name" value="DNAJC11_beta-barrel"/>
    <property type="match status" value="1"/>
</dbReference>
<dbReference type="InterPro" id="IPR001623">
    <property type="entry name" value="DnaJ_domain"/>
</dbReference>
<dbReference type="InterPro" id="IPR055225">
    <property type="entry name" value="DNAJC11-like_beta-barrel"/>
</dbReference>
<proteinExistence type="predicted"/>
<dbReference type="OrthoDB" id="10250354at2759"/>
<reference evidence="5 6" key="1">
    <citation type="submission" date="2016-08" db="EMBL/GenBank/DDBJ databases">
        <title>A Parts List for Fungal Cellulosomes Revealed by Comparative Genomics.</title>
        <authorList>
            <consortium name="DOE Joint Genome Institute"/>
            <person name="Haitjema C.H."/>
            <person name="Gilmore S.P."/>
            <person name="Henske J.K."/>
            <person name="Solomon K.V."/>
            <person name="De Groot R."/>
            <person name="Kuo A."/>
            <person name="Mondo S.J."/>
            <person name="Salamov A.A."/>
            <person name="Labutti K."/>
            <person name="Zhao Z."/>
            <person name="Chiniquy J."/>
            <person name="Barry K."/>
            <person name="Brewer H.M."/>
            <person name="Purvine S.O."/>
            <person name="Wright A.T."/>
            <person name="Boxma B."/>
            <person name="Van Alen T."/>
            <person name="Hackstein J.H."/>
            <person name="Baker S.E."/>
            <person name="Grigoriev I.V."/>
            <person name="O'Malley M.A."/>
        </authorList>
    </citation>
    <scope>NUCLEOTIDE SEQUENCE [LARGE SCALE GENOMIC DNA]</scope>
    <source>
        <strain evidence="5 6">G1</strain>
    </source>
</reference>
<evidence type="ECO:0000259" key="4">
    <source>
        <dbReference type="PROSITE" id="PS50076"/>
    </source>
</evidence>
<sequence>MSTNEPFNYDPYTEEKEDVDEVDDFDDFIEKNSTGMDYYAILNVPKTATHEEIKNAYRKLCILYHPDKHSSDVNKVIAQKEFQKINKAYDVLGNEKNKIIYDKYGEKGLDKTWDIGPLYKTPEQILEEFEKQVKFKRELELEHLLKSKGEIKLMFDASGQILQPPPSPYGQHHHPYPPRYGYRPMPPPPPKPISRGFADVFHLPKLQNSFIYHSWQNDITPKDSINITGQVFSHKNLNIVSVIGSLSHTISSSLATEVSACFGSQPYLQGRVIKNFSNDCFITTTATAATIAAPPTFTFVAGRQIANHYTGMITYNTGFYSIGKWGKQIRPGEASSVTLTLIRNKLNTNIQGSITVGLMESHIRLSYIKSLTKHLRLKAHAVLSSMTGGNIGVSVDKKVTKFSRLGLGLGCSNAIGFSIQIKYYRLGQTITIPIIISHDLSINVLFWGTLIPISAAYFIDQFILIPYHRNDLEKKINIIKTANSEVLAQRKKEAEDSIKLMAETIQRKIDIEKKNNGLIIIEALYGNSKLIKKMKKLLYRQYKPDKSLPEEIIDVTIPLQNMVNKSQLHLGTYSKSSLIGFYDPCFGKEKTLRVVYSFQDRIHLIEVGESTPLSAPLRDHIVNSSYELPEDLII</sequence>
<keyword evidence="6" id="KW-1185">Reference proteome</keyword>
<dbReference type="Proteomes" id="UP000193920">
    <property type="component" value="Unassembled WGS sequence"/>
</dbReference>
<evidence type="ECO:0000256" key="1">
    <source>
        <dbReference type="ARBA" id="ARBA00004370"/>
    </source>
</evidence>
<evidence type="ECO:0000313" key="6">
    <source>
        <dbReference type="Proteomes" id="UP000193920"/>
    </source>
</evidence>
<organism evidence="5 6">
    <name type="scientific">Neocallimastix californiae</name>
    <dbReference type="NCBI Taxonomy" id="1754190"/>
    <lineage>
        <taxon>Eukaryota</taxon>
        <taxon>Fungi</taxon>
        <taxon>Fungi incertae sedis</taxon>
        <taxon>Chytridiomycota</taxon>
        <taxon>Chytridiomycota incertae sedis</taxon>
        <taxon>Neocallimastigomycetes</taxon>
        <taxon>Neocallimastigales</taxon>
        <taxon>Neocallimastigaceae</taxon>
        <taxon>Neocallimastix</taxon>
    </lineage>
</organism>
<dbReference type="AlphaFoldDB" id="A0A1Y2DU17"/>
<dbReference type="SMART" id="SM00271">
    <property type="entry name" value="DnaJ"/>
    <property type="match status" value="1"/>
</dbReference>
<dbReference type="EMBL" id="MCOG01000057">
    <property type="protein sequence ID" value="ORY62760.1"/>
    <property type="molecule type" value="Genomic_DNA"/>
</dbReference>
<dbReference type="PROSITE" id="PS00636">
    <property type="entry name" value="DNAJ_1"/>
    <property type="match status" value="1"/>
</dbReference>
<dbReference type="Pfam" id="PF00226">
    <property type="entry name" value="DnaJ"/>
    <property type="match status" value="1"/>
</dbReference>
<dbReference type="InterPro" id="IPR018253">
    <property type="entry name" value="DnaJ_domain_CS"/>
</dbReference>
<dbReference type="PANTHER" id="PTHR44157:SF1">
    <property type="entry name" value="DNAJ HOMOLOG SUBFAMILY C MEMBER 11"/>
    <property type="match status" value="1"/>
</dbReference>
<keyword evidence="3" id="KW-0143">Chaperone</keyword>